<evidence type="ECO:0000256" key="3">
    <source>
        <dbReference type="ARBA" id="ARBA00022448"/>
    </source>
</evidence>
<evidence type="ECO:0000256" key="9">
    <source>
        <dbReference type="SAM" id="Phobius"/>
    </source>
</evidence>
<evidence type="ECO:0000259" key="11">
    <source>
        <dbReference type="Pfam" id="PF16916"/>
    </source>
</evidence>
<evidence type="ECO:0000313" key="13">
    <source>
        <dbReference type="Proteomes" id="UP000007523"/>
    </source>
</evidence>
<dbReference type="GO" id="GO:0005886">
    <property type="term" value="C:plasma membrane"/>
    <property type="evidence" value="ECO:0007669"/>
    <property type="project" value="TreeGrafter"/>
</dbReference>
<feature type="transmembrane region" description="Helical" evidence="9">
    <location>
        <begin position="202"/>
        <end position="224"/>
    </location>
</feature>
<feature type="compositionally biased region" description="Basic residues" evidence="8">
    <location>
        <begin position="128"/>
        <end position="156"/>
    </location>
</feature>
<dbReference type="AlphaFoldDB" id="H6NE76"/>
<dbReference type="InterPro" id="IPR058533">
    <property type="entry name" value="Cation_efflux_TM"/>
</dbReference>
<dbReference type="InterPro" id="IPR027470">
    <property type="entry name" value="Cation_efflux_CTD"/>
</dbReference>
<gene>
    <name evidence="12" type="ORF">PM3016_7276</name>
</gene>
<feature type="region of interest" description="Disordered" evidence="8">
    <location>
        <begin position="1"/>
        <end position="159"/>
    </location>
</feature>
<keyword evidence="5 9" id="KW-1133">Transmembrane helix</keyword>
<evidence type="ECO:0000256" key="2">
    <source>
        <dbReference type="ARBA" id="ARBA00008873"/>
    </source>
</evidence>
<feature type="transmembrane region" description="Helical" evidence="9">
    <location>
        <begin position="303"/>
        <end position="325"/>
    </location>
</feature>
<dbReference type="InterPro" id="IPR027469">
    <property type="entry name" value="Cation_efflux_TMD_sf"/>
</dbReference>
<dbReference type="HOGENOM" id="CLU_013430_0_2_9"/>
<feature type="domain" description="Cation efflux protein transmembrane" evidence="10">
    <location>
        <begin position="169"/>
        <end position="362"/>
    </location>
</feature>
<evidence type="ECO:0000256" key="6">
    <source>
        <dbReference type="ARBA" id="ARBA00023065"/>
    </source>
</evidence>
<evidence type="ECO:0000313" key="12">
    <source>
        <dbReference type="EMBL" id="AFC33852.1"/>
    </source>
</evidence>
<evidence type="ECO:0000259" key="10">
    <source>
        <dbReference type="Pfam" id="PF01545"/>
    </source>
</evidence>
<evidence type="ECO:0000256" key="7">
    <source>
        <dbReference type="ARBA" id="ARBA00023136"/>
    </source>
</evidence>
<feature type="transmembrane region" description="Helical" evidence="9">
    <location>
        <begin position="331"/>
        <end position="351"/>
    </location>
</feature>
<dbReference type="Pfam" id="PF16916">
    <property type="entry name" value="ZT_dimer"/>
    <property type="match status" value="1"/>
</dbReference>
<dbReference type="GO" id="GO:0005385">
    <property type="term" value="F:zinc ion transmembrane transporter activity"/>
    <property type="evidence" value="ECO:0007669"/>
    <property type="project" value="TreeGrafter"/>
</dbReference>
<keyword evidence="3" id="KW-0813">Transport</keyword>
<dbReference type="KEGG" id="pmq:PM3016_7276"/>
<comment type="subcellular location">
    <subcellularLocation>
        <location evidence="1">Membrane</location>
        <topology evidence="1">Multi-pass membrane protein</topology>
    </subcellularLocation>
</comment>
<dbReference type="InterPro" id="IPR002524">
    <property type="entry name" value="Cation_efflux"/>
</dbReference>
<evidence type="ECO:0000256" key="5">
    <source>
        <dbReference type="ARBA" id="ARBA00022989"/>
    </source>
</evidence>
<feature type="transmembrane region" description="Helical" evidence="9">
    <location>
        <begin position="236"/>
        <end position="255"/>
    </location>
</feature>
<dbReference type="SUPFAM" id="SSF161111">
    <property type="entry name" value="Cation efflux protein transmembrane domain-like"/>
    <property type="match status" value="1"/>
</dbReference>
<dbReference type="NCBIfam" id="TIGR01297">
    <property type="entry name" value="CDF"/>
    <property type="match status" value="1"/>
</dbReference>
<feature type="compositionally biased region" description="Basic and acidic residues" evidence="8">
    <location>
        <begin position="30"/>
        <end position="54"/>
    </location>
</feature>
<evidence type="ECO:0000256" key="1">
    <source>
        <dbReference type="ARBA" id="ARBA00004141"/>
    </source>
</evidence>
<feature type="transmembrane region" description="Helical" evidence="9">
    <location>
        <begin position="169"/>
        <end position="190"/>
    </location>
</feature>
<dbReference type="InterPro" id="IPR036837">
    <property type="entry name" value="Cation_efflux_CTD_sf"/>
</dbReference>
<feature type="transmembrane region" description="Helical" evidence="9">
    <location>
        <begin position="267"/>
        <end position="291"/>
    </location>
</feature>
<name>H6NE76_9BACL</name>
<organism evidence="12 13">
    <name type="scientific">Paenibacillus mucilaginosus 3016</name>
    <dbReference type="NCBI Taxonomy" id="1116391"/>
    <lineage>
        <taxon>Bacteria</taxon>
        <taxon>Bacillati</taxon>
        <taxon>Bacillota</taxon>
        <taxon>Bacilli</taxon>
        <taxon>Bacillales</taxon>
        <taxon>Paenibacillaceae</taxon>
        <taxon>Paenibacillus</taxon>
    </lineage>
</organism>
<keyword evidence="4 9" id="KW-0812">Transmembrane</keyword>
<feature type="domain" description="Cation efflux protein cytoplasmic" evidence="11">
    <location>
        <begin position="373"/>
        <end position="440"/>
    </location>
</feature>
<dbReference type="SUPFAM" id="SSF160240">
    <property type="entry name" value="Cation efflux protein cytoplasmic domain-like"/>
    <property type="match status" value="1"/>
</dbReference>
<dbReference type="Proteomes" id="UP000007523">
    <property type="component" value="Chromosome"/>
</dbReference>
<keyword evidence="7 9" id="KW-0472">Membrane</keyword>
<keyword evidence="13" id="KW-1185">Reference proteome</keyword>
<dbReference type="STRING" id="1116391.PM3016_7276"/>
<comment type="similarity">
    <text evidence="2">Belongs to the cation diffusion facilitator (CDF) transporter (TC 2.A.4) family. SLC30A subfamily.</text>
</comment>
<feature type="compositionally biased region" description="Basic and acidic residues" evidence="8">
    <location>
        <begin position="1"/>
        <end position="12"/>
    </location>
</feature>
<protein>
    <submittedName>
        <fullName evidence="12">Cation efflux transporter</fullName>
    </submittedName>
</protein>
<reference evidence="12 13" key="1">
    <citation type="journal article" date="2012" name="J. Bacteriol.">
        <title>Complete Genome Sequence of Paenibacillus mucilaginosus 3016, a Bacterium Functional as Microbial Fertilizer.</title>
        <authorList>
            <person name="Ma M."/>
            <person name="Wang Z."/>
            <person name="Li L."/>
            <person name="Jiang X."/>
            <person name="Guan D."/>
            <person name="Cao F."/>
            <person name="Chen H."/>
            <person name="Wang X."/>
            <person name="Shen D."/>
            <person name="Du B."/>
            <person name="Li J."/>
        </authorList>
    </citation>
    <scope>NUCLEOTIDE SEQUENCE [LARGE SCALE GENOMIC DNA]</scope>
    <source>
        <strain evidence="12 13">3016</strain>
    </source>
</reference>
<accession>H6NE76</accession>
<evidence type="ECO:0000256" key="4">
    <source>
        <dbReference type="ARBA" id="ARBA00022692"/>
    </source>
</evidence>
<dbReference type="PANTHER" id="PTHR11562:SF17">
    <property type="entry name" value="RE54080P-RELATED"/>
    <property type="match status" value="1"/>
</dbReference>
<dbReference type="EMBL" id="CP003235">
    <property type="protein sequence ID" value="AFC33852.1"/>
    <property type="molecule type" value="Genomic_DNA"/>
</dbReference>
<sequence length="450" mass="47589">MGGSGGKDEEAVKGQGAHSGGGQGQPAAGRDGHTAGERGLTADRGKTERSKSQGEEGSTGSTAGHPGKSCSGGNGEEAEGHVQAADTHGGCSGHAHEHGHGRVDHDQVHHEHDHDHDGHAHDHPDHGHHGHSHHGHDHHGHGHHGHHHGLLGHHHHGPDAVREGNKRGLLFALLLTGGILLLEFVGGLWTNSLALLSDSGHMLSDTASLLLSLVAVTLAARPASEQRTYGYHRFEILAALFNGLTLFLIAGWIIYEAYGRLLQPPEVASGAMMGIAAIGLGVNLVSAWALMRQGDVKGNVNLRSAYLHVLGDALGSLGAILAGAIMLLTGWYAADGIISVLVALLILRGAWDLIRRTLHILMEGTPAGCQPGQVKAALEELDGVIDVHDLHVWTITSGLDSLSCHLLMEDGRDSQELLQRAIRLIEDRFGISHVTIQVETSVNRHGELRV</sequence>
<dbReference type="Pfam" id="PF01545">
    <property type="entry name" value="Cation_efflux"/>
    <property type="match status" value="1"/>
</dbReference>
<evidence type="ECO:0000256" key="8">
    <source>
        <dbReference type="SAM" id="MobiDB-lite"/>
    </source>
</evidence>
<feature type="compositionally biased region" description="Basic and acidic residues" evidence="8">
    <location>
        <begin position="94"/>
        <end position="127"/>
    </location>
</feature>
<keyword evidence="6" id="KW-0406">Ion transport</keyword>
<dbReference type="Gene3D" id="1.20.1510.10">
    <property type="entry name" value="Cation efflux protein transmembrane domain"/>
    <property type="match status" value="1"/>
</dbReference>
<dbReference type="InterPro" id="IPR050681">
    <property type="entry name" value="CDF/SLC30A"/>
</dbReference>
<proteinExistence type="inferred from homology"/>
<dbReference type="PANTHER" id="PTHR11562">
    <property type="entry name" value="CATION EFFLUX PROTEIN/ ZINC TRANSPORTER"/>
    <property type="match status" value="1"/>
</dbReference>